<evidence type="ECO:0000256" key="8">
    <source>
        <dbReference type="ARBA" id="ARBA00023136"/>
    </source>
</evidence>
<evidence type="ECO:0000256" key="3">
    <source>
        <dbReference type="ARBA" id="ARBA00022475"/>
    </source>
</evidence>
<dbReference type="InterPro" id="IPR050386">
    <property type="entry name" value="Glycosyl_hydrolase_5"/>
</dbReference>
<dbReference type="GO" id="GO:0009251">
    <property type="term" value="P:glucan catabolic process"/>
    <property type="evidence" value="ECO:0007669"/>
    <property type="project" value="TreeGrafter"/>
</dbReference>
<dbReference type="Gene3D" id="3.20.20.80">
    <property type="entry name" value="Glycosidases"/>
    <property type="match status" value="1"/>
</dbReference>
<evidence type="ECO:0000259" key="18">
    <source>
        <dbReference type="Pfam" id="PF00150"/>
    </source>
</evidence>
<accession>A0A9P3PMA9</accession>
<dbReference type="GO" id="GO:0009986">
    <property type="term" value="C:cell surface"/>
    <property type="evidence" value="ECO:0007669"/>
    <property type="project" value="TreeGrafter"/>
</dbReference>
<feature type="compositionally biased region" description="Low complexity" evidence="16">
    <location>
        <begin position="126"/>
        <end position="135"/>
    </location>
</feature>
<evidence type="ECO:0000256" key="12">
    <source>
        <dbReference type="ARBA" id="ARBA00036824"/>
    </source>
</evidence>
<dbReference type="AlphaFoldDB" id="A0A9P3PMA9"/>
<feature type="transmembrane region" description="Helical" evidence="17">
    <location>
        <begin position="87"/>
        <end position="113"/>
    </location>
</feature>
<feature type="compositionally biased region" description="Basic and acidic residues" evidence="16">
    <location>
        <begin position="65"/>
        <end position="78"/>
    </location>
</feature>
<evidence type="ECO:0000256" key="17">
    <source>
        <dbReference type="SAM" id="Phobius"/>
    </source>
</evidence>
<dbReference type="GO" id="GO:0005576">
    <property type="term" value="C:extracellular region"/>
    <property type="evidence" value="ECO:0007669"/>
    <property type="project" value="TreeGrafter"/>
</dbReference>
<dbReference type="InterPro" id="IPR017853">
    <property type="entry name" value="GH"/>
</dbReference>
<protein>
    <recommendedName>
        <fullName evidence="14">glucan 1,3-beta-glucosidase</fullName>
        <ecNumber evidence="14">3.2.1.58</ecNumber>
    </recommendedName>
    <alternativeName>
        <fullName evidence="15">Exo-1,3-beta-glucanase D</fullName>
    </alternativeName>
</protein>
<evidence type="ECO:0000256" key="5">
    <source>
        <dbReference type="ARBA" id="ARBA00022801"/>
    </source>
</evidence>
<dbReference type="GO" id="GO:0005886">
    <property type="term" value="C:plasma membrane"/>
    <property type="evidence" value="ECO:0007669"/>
    <property type="project" value="UniProtKB-SubCell"/>
</dbReference>
<keyword evidence="20" id="KW-1185">Reference proteome</keyword>
<keyword evidence="7 17" id="KW-1133">Transmembrane helix</keyword>
<evidence type="ECO:0000256" key="4">
    <source>
        <dbReference type="ARBA" id="ARBA00022692"/>
    </source>
</evidence>
<comment type="similarity">
    <text evidence="2">Belongs to the glycosyl hydrolase 5 (cellulase A) family.</text>
</comment>
<feature type="domain" description="Glycoside hydrolase family 5" evidence="18">
    <location>
        <begin position="253"/>
        <end position="457"/>
    </location>
</feature>
<evidence type="ECO:0000256" key="2">
    <source>
        <dbReference type="ARBA" id="ARBA00005641"/>
    </source>
</evidence>
<comment type="catalytic activity">
    <reaction evidence="12">
        <text>Successive hydrolysis of beta-D-glucose units from the non-reducing ends of (1-&gt;3)-beta-D-glucans, releasing alpha-glucose.</text>
        <dbReference type="EC" id="3.2.1.58"/>
    </reaction>
</comment>
<evidence type="ECO:0000256" key="9">
    <source>
        <dbReference type="ARBA" id="ARBA00023180"/>
    </source>
</evidence>
<feature type="region of interest" description="Disordered" evidence="16">
    <location>
        <begin position="18"/>
        <end position="79"/>
    </location>
</feature>
<dbReference type="GO" id="GO:0004338">
    <property type="term" value="F:glucan exo-1,3-beta-glucosidase activity"/>
    <property type="evidence" value="ECO:0007669"/>
    <property type="project" value="UniProtKB-EC"/>
</dbReference>
<dbReference type="EMBL" id="BRPK01000004">
    <property type="protein sequence ID" value="GLB38058.1"/>
    <property type="molecule type" value="Genomic_DNA"/>
</dbReference>
<keyword evidence="10" id="KW-0326">Glycosidase</keyword>
<reference evidence="19" key="1">
    <citation type="submission" date="2022-07" db="EMBL/GenBank/DDBJ databases">
        <title>The genome of Lyophyllum shimeji provides insight into the initial evolution of ectomycorrhizal fungal genome.</title>
        <authorList>
            <person name="Kobayashi Y."/>
            <person name="Shibata T."/>
            <person name="Hirakawa H."/>
            <person name="Shigenobu S."/>
            <person name="Nishiyama T."/>
            <person name="Yamada A."/>
            <person name="Hasebe M."/>
            <person name="Kawaguchi M."/>
        </authorList>
    </citation>
    <scope>NUCLEOTIDE SEQUENCE</scope>
    <source>
        <strain evidence="19">AT787</strain>
    </source>
</reference>
<evidence type="ECO:0000313" key="20">
    <source>
        <dbReference type="Proteomes" id="UP001063166"/>
    </source>
</evidence>
<dbReference type="EC" id="3.2.1.58" evidence="14"/>
<evidence type="ECO:0000256" key="16">
    <source>
        <dbReference type="SAM" id="MobiDB-lite"/>
    </source>
</evidence>
<evidence type="ECO:0000256" key="1">
    <source>
        <dbReference type="ARBA" id="ARBA00004401"/>
    </source>
</evidence>
<dbReference type="Pfam" id="PF00150">
    <property type="entry name" value="Cellulase"/>
    <property type="match status" value="1"/>
</dbReference>
<evidence type="ECO:0000256" key="11">
    <source>
        <dbReference type="ARBA" id="ARBA00023316"/>
    </source>
</evidence>
<comment type="caution">
    <text evidence="19">The sequence shown here is derived from an EMBL/GenBank/DDBJ whole genome shotgun (WGS) entry which is preliminary data.</text>
</comment>
<comment type="subcellular location">
    <subcellularLocation>
        <location evidence="1">Cell membrane</location>
        <topology evidence="1">Single-pass type II membrane protein</topology>
    </subcellularLocation>
</comment>
<dbReference type="SUPFAM" id="SSF51445">
    <property type="entry name" value="(Trans)glycosidases"/>
    <property type="match status" value="1"/>
</dbReference>
<dbReference type="Proteomes" id="UP001063166">
    <property type="component" value="Unassembled WGS sequence"/>
</dbReference>
<keyword evidence="11" id="KW-0961">Cell wall biogenesis/degradation</keyword>
<dbReference type="InterPro" id="IPR001547">
    <property type="entry name" value="Glyco_hydro_5"/>
</dbReference>
<dbReference type="PANTHER" id="PTHR31297">
    <property type="entry name" value="GLUCAN ENDO-1,6-BETA-GLUCOSIDASE B"/>
    <property type="match status" value="1"/>
</dbReference>
<proteinExistence type="inferred from homology"/>
<keyword evidence="8 17" id="KW-0472">Membrane</keyword>
<evidence type="ECO:0000256" key="7">
    <source>
        <dbReference type="ARBA" id="ARBA00022989"/>
    </source>
</evidence>
<gene>
    <name evidence="19" type="primary">exgD</name>
    <name evidence="19" type="ORF">LshimejAT787_0411090</name>
</gene>
<comment type="function">
    <text evidence="13">Glucosidase involved in the degradation of cellulosic biomass. Active on lichenan.</text>
</comment>
<evidence type="ECO:0000256" key="13">
    <source>
        <dbReference type="ARBA" id="ARBA00037126"/>
    </source>
</evidence>
<evidence type="ECO:0000256" key="14">
    <source>
        <dbReference type="ARBA" id="ARBA00038929"/>
    </source>
</evidence>
<organism evidence="19 20">
    <name type="scientific">Lyophyllum shimeji</name>
    <name type="common">Hon-shimeji</name>
    <name type="synonym">Tricholoma shimeji</name>
    <dbReference type="NCBI Taxonomy" id="47721"/>
    <lineage>
        <taxon>Eukaryota</taxon>
        <taxon>Fungi</taxon>
        <taxon>Dikarya</taxon>
        <taxon>Basidiomycota</taxon>
        <taxon>Agaricomycotina</taxon>
        <taxon>Agaricomycetes</taxon>
        <taxon>Agaricomycetidae</taxon>
        <taxon>Agaricales</taxon>
        <taxon>Tricholomatineae</taxon>
        <taxon>Lyophyllaceae</taxon>
        <taxon>Lyophyllum</taxon>
    </lineage>
</organism>
<feature type="region of interest" description="Disordered" evidence="16">
    <location>
        <begin position="124"/>
        <end position="158"/>
    </location>
</feature>
<keyword evidence="4 17" id="KW-0812">Transmembrane</keyword>
<sequence length="724" mass="77404">MADRPVSVVSDSLQAAVHTPLPSGGSDLLDPPRVSYIESDSSTPRDSVFAPLSVSNSGPLLPEATKAEGKDEYQEEVSRPPPRKRRLWLLLAAGLVILAVIVLAVILPVYFAIIKPNQRTVQGIKTPSTTSPAGSGTTGGDGNGAASQIATTGGDGSIVTKEDGSTFTYTNKFGGYWVSDPNDPFNNNARPNSWTPPLNQSWTWGKDRIFGVNLGGLFVLEPFISPALYQKYPGAVDEWTLSTLMRADTANGGINQLEEHYNTFITEEDIAEIAGAGLNWVRLPIPYWAIETWPGEPFLAQTSWKYILRLLGWCRKYGIRVKLDLHTIPGSQNGYNHSGKLGIVNFLNGVMGIANAQRALEYIRVITEFISQPQYKDVVPLFGIMNEALLSTIGRAPLTSFYLQAHNMIRGITGFGEGNGPYIAIHDGFAGLSSWSDFLPGSDRIALDTHPYFAFDGSPATDPIDTGTGANAGGVWPREVCNRWAAGINNSRSNFGVTVTGEFSNGFNDCGLFLKGVNGRSTTYGGNCADWEDSSKWTDGTKAGLLNFARASMDALGDWFFWTWKVGNSTAGIVESPLWSYQLGLRNGWMPTDPRTALGTCASLAVSGPVFDGNFQPWQTGGAGAGTIAASATSRFPWPPPTISNVDVAVSMLPTYAATGTVVALPPPTFTASPTKSVDVGKGWFNSQDTAGAPTPIAGCNYPDSWDAVDATVPPPCGTAAATR</sequence>
<dbReference type="PANTHER" id="PTHR31297:SF34">
    <property type="entry name" value="GLUCAN 1,3-BETA-GLUCOSIDASE 2"/>
    <property type="match status" value="1"/>
</dbReference>
<evidence type="ECO:0000256" key="6">
    <source>
        <dbReference type="ARBA" id="ARBA00022968"/>
    </source>
</evidence>
<keyword evidence="6" id="KW-0735">Signal-anchor</keyword>
<evidence type="ECO:0000256" key="15">
    <source>
        <dbReference type="ARBA" id="ARBA00041260"/>
    </source>
</evidence>
<keyword evidence="3" id="KW-1003">Cell membrane</keyword>
<name>A0A9P3PMA9_LYOSH</name>
<keyword evidence="9" id="KW-0325">Glycoprotein</keyword>
<keyword evidence="5" id="KW-0378">Hydrolase</keyword>
<evidence type="ECO:0000313" key="19">
    <source>
        <dbReference type="EMBL" id="GLB38058.1"/>
    </source>
</evidence>
<dbReference type="GO" id="GO:0071555">
    <property type="term" value="P:cell wall organization"/>
    <property type="evidence" value="ECO:0007669"/>
    <property type="project" value="UniProtKB-KW"/>
</dbReference>
<dbReference type="OrthoDB" id="62120at2759"/>
<evidence type="ECO:0000256" key="10">
    <source>
        <dbReference type="ARBA" id="ARBA00023295"/>
    </source>
</evidence>